<sequence>MTILQAFLQGVLQGLTEFLPVSSSGHLSLFQYFSGHAGDTGFLFSILLHAGTLVAVCILFWRTILELIVEGLRLLGDLVTGRLFRRGMRSFPPARRMLLMLALSLLPLFVMLLFKDFVEQFSTDRDITVEGFCFLITGLLLTVASRHDRGRRTAKDMTVKSAAAIGIAQVVATMPGISRSGSTICTGMLWGLQREFAVTYSFILGIPAVLGAIVLEVPDAVREGIQLPLGVILTGFFTSLVVGILAIRTVQWVVRGNKLKYFGWYTLALGTLTLVVGFSDRLLGYPIQQFFSSL</sequence>
<keyword evidence="11 17" id="KW-0472">Membrane</keyword>
<evidence type="ECO:0000256" key="16">
    <source>
        <dbReference type="ARBA" id="ARBA00047594"/>
    </source>
</evidence>
<dbReference type="GO" id="GO:0050380">
    <property type="term" value="F:undecaprenyl-diphosphatase activity"/>
    <property type="evidence" value="ECO:0007669"/>
    <property type="project" value="UniProtKB-UniRule"/>
</dbReference>
<protein>
    <recommendedName>
        <fullName evidence="4 17">Undecaprenyl-diphosphatase</fullName>
        <ecNumber evidence="3 17">3.6.1.27</ecNumber>
    </recommendedName>
    <alternativeName>
        <fullName evidence="15 17">Bacitracin resistance protein</fullName>
    </alternativeName>
    <alternativeName>
        <fullName evidence="14 17">Undecaprenyl pyrophosphate phosphatase</fullName>
    </alternativeName>
</protein>
<evidence type="ECO:0000256" key="9">
    <source>
        <dbReference type="ARBA" id="ARBA00022984"/>
    </source>
</evidence>
<feature type="transmembrane region" description="Helical" evidence="17">
    <location>
        <begin position="227"/>
        <end position="250"/>
    </location>
</feature>
<keyword evidence="7 17" id="KW-0378">Hydrolase</keyword>
<dbReference type="AlphaFoldDB" id="A0A9D2B6E2"/>
<dbReference type="Proteomes" id="UP000886800">
    <property type="component" value="Unassembled WGS sequence"/>
</dbReference>
<evidence type="ECO:0000313" key="18">
    <source>
        <dbReference type="EMBL" id="HIX64706.1"/>
    </source>
</evidence>
<dbReference type="PANTHER" id="PTHR30622">
    <property type="entry name" value="UNDECAPRENYL-DIPHOSPHATASE"/>
    <property type="match status" value="1"/>
</dbReference>
<feature type="transmembrane region" description="Helical" evidence="17">
    <location>
        <begin position="97"/>
        <end position="115"/>
    </location>
</feature>
<evidence type="ECO:0000256" key="15">
    <source>
        <dbReference type="ARBA" id="ARBA00032932"/>
    </source>
</evidence>
<comment type="catalytic activity">
    <reaction evidence="16 17">
        <text>di-trans,octa-cis-undecaprenyl diphosphate + H2O = di-trans,octa-cis-undecaprenyl phosphate + phosphate + H(+)</text>
        <dbReference type="Rhea" id="RHEA:28094"/>
        <dbReference type="ChEBI" id="CHEBI:15377"/>
        <dbReference type="ChEBI" id="CHEBI:15378"/>
        <dbReference type="ChEBI" id="CHEBI:43474"/>
        <dbReference type="ChEBI" id="CHEBI:58405"/>
        <dbReference type="ChEBI" id="CHEBI:60392"/>
        <dbReference type="EC" id="3.6.1.27"/>
    </reaction>
</comment>
<organism evidence="18 19">
    <name type="scientific">Candidatus Anaerotruncus excrementipullorum</name>
    <dbReference type="NCBI Taxonomy" id="2838465"/>
    <lineage>
        <taxon>Bacteria</taxon>
        <taxon>Bacillati</taxon>
        <taxon>Bacillota</taxon>
        <taxon>Clostridia</taxon>
        <taxon>Eubacteriales</taxon>
        <taxon>Oscillospiraceae</taxon>
        <taxon>Anaerotruncus</taxon>
    </lineage>
</organism>
<dbReference type="GO" id="GO:0046677">
    <property type="term" value="P:response to antibiotic"/>
    <property type="evidence" value="ECO:0007669"/>
    <property type="project" value="UniProtKB-UniRule"/>
</dbReference>
<reference evidence="18" key="1">
    <citation type="journal article" date="2021" name="PeerJ">
        <title>Extensive microbial diversity within the chicken gut microbiome revealed by metagenomics and culture.</title>
        <authorList>
            <person name="Gilroy R."/>
            <person name="Ravi A."/>
            <person name="Getino M."/>
            <person name="Pursley I."/>
            <person name="Horton D.L."/>
            <person name="Alikhan N.F."/>
            <person name="Baker D."/>
            <person name="Gharbi K."/>
            <person name="Hall N."/>
            <person name="Watson M."/>
            <person name="Adriaenssens E.M."/>
            <person name="Foster-Nyarko E."/>
            <person name="Jarju S."/>
            <person name="Secka A."/>
            <person name="Antonio M."/>
            <person name="Oren A."/>
            <person name="Chaudhuri R.R."/>
            <person name="La Ragione R."/>
            <person name="Hildebrand F."/>
            <person name="Pallen M.J."/>
        </authorList>
    </citation>
    <scope>NUCLEOTIDE SEQUENCE</scope>
    <source>
        <strain evidence="18">CHK188-5543</strain>
    </source>
</reference>
<dbReference type="GO" id="GO:0005886">
    <property type="term" value="C:plasma membrane"/>
    <property type="evidence" value="ECO:0007669"/>
    <property type="project" value="UniProtKB-SubCell"/>
</dbReference>
<dbReference type="EMBL" id="DXES01000011">
    <property type="protein sequence ID" value="HIX64706.1"/>
    <property type="molecule type" value="Genomic_DNA"/>
</dbReference>
<proteinExistence type="inferred from homology"/>
<gene>
    <name evidence="17" type="primary">uppP</name>
    <name evidence="18" type="ORF">H9736_00505</name>
</gene>
<evidence type="ECO:0000256" key="4">
    <source>
        <dbReference type="ARBA" id="ARBA00021581"/>
    </source>
</evidence>
<evidence type="ECO:0000256" key="5">
    <source>
        <dbReference type="ARBA" id="ARBA00022475"/>
    </source>
</evidence>
<comment type="subcellular location">
    <subcellularLocation>
        <location evidence="1 17">Cell membrane</location>
        <topology evidence="1 17">Multi-pass membrane protein</topology>
    </subcellularLocation>
</comment>
<evidence type="ECO:0000256" key="11">
    <source>
        <dbReference type="ARBA" id="ARBA00023136"/>
    </source>
</evidence>
<evidence type="ECO:0000256" key="1">
    <source>
        <dbReference type="ARBA" id="ARBA00004651"/>
    </source>
</evidence>
<feature type="transmembrane region" description="Helical" evidence="17">
    <location>
        <begin position="42"/>
        <end position="61"/>
    </location>
</feature>
<evidence type="ECO:0000256" key="7">
    <source>
        <dbReference type="ARBA" id="ARBA00022801"/>
    </source>
</evidence>
<keyword evidence="10 17" id="KW-1133">Transmembrane helix</keyword>
<feature type="transmembrane region" description="Helical" evidence="17">
    <location>
        <begin position="262"/>
        <end position="283"/>
    </location>
</feature>
<evidence type="ECO:0000256" key="17">
    <source>
        <dbReference type="HAMAP-Rule" id="MF_01006"/>
    </source>
</evidence>
<comment type="similarity">
    <text evidence="2 17">Belongs to the UppP family.</text>
</comment>
<keyword evidence="13 17" id="KW-0961">Cell wall biogenesis/degradation</keyword>
<comment type="function">
    <text evidence="17">Catalyzes the dephosphorylation of undecaprenyl diphosphate (UPP). Confers resistance to bacitracin.</text>
</comment>
<dbReference type="InterPro" id="IPR003824">
    <property type="entry name" value="UppP"/>
</dbReference>
<dbReference type="PANTHER" id="PTHR30622:SF2">
    <property type="entry name" value="UNDECAPRENYL-DIPHOSPHATASE"/>
    <property type="match status" value="1"/>
</dbReference>
<dbReference type="GO" id="GO:0009252">
    <property type="term" value="P:peptidoglycan biosynthetic process"/>
    <property type="evidence" value="ECO:0007669"/>
    <property type="project" value="UniProtKB-KW"/>
</dbReference>
<accession>A0A9D2B6E2</accession>
<reference evidence="18" key="2">
    <citation type="submission" date="2021-04" db="EMBL/GenBank/DDBJ databases">
        <authorList>
            <person name="Gilroy R."/>
        </authorList>
    </citation>
    <scope>NUCLEOTIDE SEQUENCE</scope>
    <source>
        <strain evidence="18">CHK188-5543</strain>
    </source>
</reference>
<keyword evidence="5 17" id="KW-1003">Cell membrane</keyword>
<evidence type="ECO:0000256" key="8">
    <source>
        <dbReference type="ARBA" id="ARBA00022960"/>
    </source>
</evidence>
<evidence type="ECO:0000256" key="3">
    <source>
        <dbReference type="ARBA" id="ARBA00012374"/>
    </source>
</evidence>
<keyword evidence="9 17" id="KW-0573">Peptidoglycan synthesis</keyword>
<feature type="transmembrane region" description="Helical" evidence="17">
    <location>
        <begin position="197"/>
        <end position="215"/>
    </location>
</feature>
<evidence type="ECO:0000256" key="10">
    <source>
        <dbReference type="ARBA" id="ARBA00022989"/>
    </source>
</evidence>
<evidence type="ECO:0000313" key="19">
    <source>
        <dbReference type="Proteomes" id="UP000886800"/>
    </source>
</evidence>
<dbReference type="EC" id="3.6.1.27" evidence="3 17"/>
<keyword evidence="8 17" id="KW-0133">Cell shape</keyword>
<evidence type="ECO:0000256" key="6">
    <source>
        <dbReference type="ARBA" id="ARBA00022692"/>
    </source>
</evidence>
<evidence type="ECO:0000256" key="12">
    <source>
        <dbReference type="ARBA" id="ARBA00023251"/>
    </source>
</evidence>
<comment type="caution">
    <text evidence="18">The sequence shown here is derived from an EMBL/GenBank/DDBJ whole genome shotgun (WGS) entry which is preliminary data.</text>
</comment>
<keyword evidence="12 17" id="KW-0046">Antibiotic resistance</keyword>
<dbReference type="GO" id="GO:0008360">
    <property type="term" value="P:regulation of cell shape"/>
    <property type="evidence" value="ECO:0007669"/>
    <property type="project" value="UniProtKB-KW"/>
</dbReference>
<feature type="transmembrane region" description="Helical" evidence="17">
    <location>
        <begin position="127"/>
        <end position="145"/>
    </location>
</feature>
<dbReference type="Pfam" id="PF02673">
    <property type="entry name" value="BacA"/>
    <property type="match status" value="1"/>
</dbReference>
<evidence type="ECO:0000256" key="13">
    <source>
        <dbReference type="ARBA" id="ARBA00023316"/>
    </source>
</evidence>
<comment type="miscellaneous">
    <text evidence="17">Bacitracin is thought to be involved in the inhibition of peptidoglycan synthesis by sequestering undecaprenyl diphosphate, thereby reducing the pool of lipid carrier available.</text>
</comment>
<dbReference type="GO" id="GO:0071555">
    <property type="term" value="P:cell wall organization"/>
    <property type="evidence" value="ECO:0007669"/>
    <property type="project" value="UniProtKB-KW"/>
</dbReference>
<name>A0A9D2B6E2_9FIRM</name>
<evidence type="ECO:0000256" key="14">
    <source>
        <dbReference type="ARBA" id="ARBA00032707"/>
    </source>
</evidence>
<dbReference type="HAMAP" id="MF_01006">
    <property type="entry name" value="Undec_diphosphatase"/>
    <property type="match status" value="1"/>
</dbReference>
<evidence type="ECO:0000256" key="2">
    <source>
        <dbReference type="ARBA" id="ARBA00010621"/>
    </source>
</evidence>
<keyword evidence="6 17" id="KW-0812">Transmembrane</keyword>